<keyword evidence="1" id="KW-0732">Signal</keyword>
<gene>
    <name evidence="2" type="ORF">K7432_006803</name>
</gene>
<feature type="chain" id="PRO_5046066873" evidence="1">
    <location>
        <begin position="19"/>
        <end position="87"/>
    </location>
</feature>
<organism evidence="2 3">
    <name type="scientific">Basidiobolus ranarum</name>
    <dbReference type="NCBI Taxonomy" id="34480"/>
    <lineage>
        <taxon>Eukaryota</taxon>
        <taxon>Fungi</taxon>
        <taxon>Fungi incertae sedis</taxon>
        <taxon>Zoopagomycota</taxon>
        <taxon>Entomophthoromycotina</taxon>
        <taxon>Basidiobolomycetes</taxon>
        <taxon>Basidiobolales</taxon>
        <taxon>Basidiobolaceae</taxon>
        <taxon>Basidiobolus</taxon>
    </lineage>
</organism>
<dbReference type="EMBL" id="JASJQH010007189">
    <property type="protein sequence ID" value="KAK9712939.1"/>
    <property type="molecule type" value="Genomic_DNA"/>
</dbReference>
<evidence type="ECO:0000256" key="1">
    <source>
        <dbReference type="SAM" id="SignalP"/>
    </source>
</evidence>
<dbReference type="Proteomes" id="UP001479436">
    <property type="component" value="Unassembled WGS sequence"/>
</dbReference>
<proteinExistence type="predicted"/>
<accession>A0ABR2W197</accession>
<protein>
    <submittedName>
        <fullName evidence="2">Uncharacterized protein</fullName>
    </submittedName>
</protein>
<name>A0ABR2W197_9FUNG</name>
<keyword evidence="3" id="KW-1185">Reference proteome</keyword>
<evidence type="ECO:0000313" key="3">
    <source>
        <dbReference type="Proteomes" id="UP001479436"/>
    </source>
</evidence>
<evidence type="ECO:0000313" key="2">
    <source>
        <dbReference type="EMBL" id="KAK9712939.1"/>
    </source>
</evidence>
<feature type="signal peptide" evidence="1">
    <location>
        <begin position="1"/>
        <end position="18"/>
    </location>
</feature>
<comment type="caution">
    <text evidence="2">The sequence shown here is derived from an EMBL/GenBank/DDBJ whole genome shotgun (WGS) entry which is preliminary data.</text>
</comment>
<sequence length="87" mass="9668">MKFQTITLSIALFGFVKGGFLRNIGPNEDTGPEEEISRISNEFRSRGQMEDLPEIPPRMQDHPCDRANGILQSIASIIGDSSNECQD</sequence>
<reference evidence="2 3" key="1">
    <citation type="submission" date="2023-04" db="EMBL/GenBank/DDBJ databases">
        <title>Genome of Basidiobolus ranarum AG-B5.</title>
        <authorList>
            <person name="Stajich J.E."/>
            <person name="Carter-House D."/>
            <person name="Gryganskyi A."/>
        </authorList>
    </citation>
    <scope>NUCLEOTIDE SEQUENCE [LARGE SCALE GENOMIC DNA]</scope>
    <source>
        <strain evidence="2 3">AG-B5</strain>
    </source>
</reference>